<dbReference type="InterPro" id="IPR020843">
    <property type="entry name" value="ER"/>
</dbReference>
<reference evidence="2" key="1">
    <citation type="submission" date="2023-07" db="EMBL/GenBank/DDBJ databases">
        <title>The genome sequence of Rhodocytophaga aerolata KACC 12507.</title>
        <authorList>
            <person name="Zhang X."/>
        </authorList>
    </citation>
    <scope>NUCLEOTIDE SEQUENCE</scope>
    <source>
        <strain evidence="2">KACC 12507</strain>
    </source>
</reference>
<dbReference type="InterPro" id="IPR013154">
    <property type="entry name" value="ADH-like_N"/>
</dbReference>
<feature type="domain" description="Enoyl reductase (ER)" evidence="1">
    <location>
        <begin position="10"/>
        <end position="312"/>
    </location>
</feature>
<dbReference type="PANTHER" id="PTHR44013:SF1">
    <property type="entry name" value="ZINC-TYPE ALCOHOL DEHYDROGENASE-LIKE PROTEIN C16A3.02C"/>
    <property type="match status" value="1"/>
</dbReference>
<evidence type="ECO:0000313" key="3">
    <source>
        <dbReference type="Proteomes" id="UP001168528"/>
    </source>
</evidence>
<dbReference type="SUPFAM" id="SSF50129">
    <property type="entry name" value="GroES-like"/>
    <property type="match status" value="1"/>
</dbReference>
<dbReference type="InterPro" id="IPR036291">
    <property type="entry name" value="NAD(P)-bd_dom_sf"/>
</dbReference>
<dbReference type="InterPro" id="IPR002364">
    <property type="entry name" value="Quin_OxRdtase/zeta-crystal_CS"/>
</dbReference>
<dbReference type="EMBL" id="JAUKPO010000004">
    <property type="protein sequence ID" value="MDO1446427.1"/>
    <property type="molecule type" value="Genomic_DNA"/>
</dbReference>
<dbReference type="SUPFAM" id="SSF51735">
    <property type="entry name" value="NAD(P)-binding Rossmann-fold domains"/>
    <property type="match status" value="1"/>
</dbReference>
<sequence length="338" mass="36978">MKAITKTTYGGPEILKLEEVEKPQLKDDHLLVRVMANSANPADWHILRGKPFFARFTFGLFRPKDKILGADFAGVVEKVGSQVAQFQVGDRVFGESLQGGAFAEYICAPASVCAKMPEGVAFPIMASVPIAGLTALQAVTTHGQVKEGESVLINGSSGGVGHFAVQLAKVYGTKVTAVCSSKNREFVKALGADHVIAYDQEDIHQHTGNYDLVIDTHGNLSFGDYQRMGKRGVMVGFTTMGHMSSVLLQKAVSRFPLIQFTAQANTKDLETLAIYIQQGKIKVHLEKTYSYKEIPQAIRHIEAMHTRGKVAMVWKDVDDKQDSNNEEAVQKLPSRATI</sequence>
<dbReference type="Gene3D" id="3.90.180.10">
    <property type="entry name" value="Medium-chain alcohol dehydrogenases, catalytic domain"/>
    <property type="match status" value="1"/>
</dbReference>
<proteinExistence type="predicted"/>
<dbReference type="Proteomes" id="UP001168528">
    <property type="component" value="Unassembled WGS sequence"/>
</dbReference>
<gene>
    <name evidence="2" type="ORF">Q0590_09220</name>
</gene>
<dbReference type="Pfam" id="PF08240">
    <property type="entry name" value="ADH_N"/>
    <property type="match status" value="1"/>
</dbReference>
<dbReference type="RefSeq" id="WP_302037232.1">
    <property type="nucleotide sequence ID" value="NZ_JAUKPO010000004.1"/>
</dbReference>
<dbReference type="InterPro" id="IPR052733">
    <property type="entry name" value="Chloroplast_QOR"/>
</dbReference>
<dbReference type="InterPro" id="IPR011032">
    <property type="entry name" value="GroES-like_sf"/>
</dbReference>
<dbReference type="PANTHER" id="PTHR44013">
    <property type="entry name" value="ZINC-TYPE ALCOHOL DEHYDROGENASE-LIKE PROTEIN C16A3.02C"/>
    <property type="match status" value="1"/>
</dbReference>
<keyword evidence="3" id="KW-1185">Reference proteome</keyword>
<comment type="caution">
    <text evidence="2">The sequence shown here is derived from an EMBL/GenBank/DDBJ whole genome shotgun (WGS) entry which is preliminary data.</text>
</comment>
<dbReference type="CDD" id="cd08267">
    <property type="entry name" value="MDR1"/>
    <property type="match status" value="1"/>
</dbReference>
<protein>
    <submittedName>
        <fullName evidence="2">NAD(P)-dependent alcohol dehydrogenase</fullName>
    </submittedName>
</protein>
<dbReference type="Pfam" id="PF13602">
    <property type="entry name" value="ADH_zinc_N_2"/>
    <property type="match status" value="1"/>
</dbReference>
<organism evidence="2 3">
    <name type="scientific">Rhodocytophaga aerolata</name>
    <dbReference type="NCBI Taxonomy" id="455078"/>
    <lineage>
        <taxon>Bacteria</taxon>
        <taxon>Pseudomonadati</taxon>
        <taxon>Bacteroidota</taxon>
        <taxon>Cytophagia</taxon>
        <taxon>Cytophagales</taxon>
        <taxon>Rhodocytophagaceae</taxon>
        <taxon>Rhodocytophaga</taxon>
    </lineage>
</organism>
<name>A0ABT8R6P8_9BACT</name>
<evidence type="ECO:0000313" key="2">
    <source>
        <dbReference type="EMBL" id="MDO1446427.1"/>
    </source>
</evidence>
<accession>A0ABT8R6P8</accession>
<dbReference type="Gene3D" id="3.40.50.720">
    <property type="entry name" value="NAD(P)-binding Rossmann-like Domain"/>
    <property type="match status" value="1"/>
</dbReference>
<dbReference type="SMART" id="SM00829">
    <property type="entry name" value="PKS_ER"/>
    <property type="match status" value="1"/>
</dbReference>
<evidence type="ECO:0000259" key="1">
    <source>
        <dbReference type="SMART" id="SM00829"/>
    </source>
</evidence>
<dbReference type="PROSITE" id="PS01162">
    <property type="entry name" value="QOR_ZETA_CRYSTAL"/>
    <property type="match status" value="1"/>
</dbReference>